<dbReference type="GO" id="GO:0016740">
    <property type="term" value="F:transferase activity"/>
    <property type="evidence" value="ECO:0007669"/>
    <property type="project" value="UniProtKB-KW"/>
</dbReference>
<dbReference type="Gene3D" id="3.90.550.10">
    <property type="entry name" value="Spore Coat Polysaccharide Biosynthesis Protein SpsA, Chain A"/>
    <property type="match status" value="1"/>
</dbReference>
<dbReference type="InterPro" id="IPR001173">
    <property type="entry name" value="Glyco_trans_2-like"/>
</dbReference>
<organism evidence="2 3">
    <name type="scientific">Capnocytophaga endodontalis</name>
    <dbReference type="NCBI Taxonomy" id="2708117"/>
    <lineage>
        <taxon>Bacteria</taxon>
        <taxon>Pseudomonadati</taxon>
        <taxon>Bacteroidota</taxon>
        <taxon>Flavobacteriia</taxon>
        <taxon>Flavobacteriales</taxon>
        <taxon>Flavobacteriaceae</taxon>
        <taxon>Capnocytophaga</taxon>
    </lineage>
</organism>
<evidence type="ECO:0000259" key="1">
    <source>
        <dbReference type="Pfam" id="PF00535"/>
    </source>
</evidence>
<sequence>MKLSASIVLYQTDLTPLKKAIDSYFACQTQQLQLFLVDNSPTDELKSLVTMYPDKEIHYIFNNENMGYGKAHNIAIKKSMEQGLPYHIVLNPDIVIQKGTLEKLTHYMNHHPEVGNIMPKIIYPNGQLQYLCKLLPSPLDLIFRRFIPFKKWRDKSNKRFELHAFSYNKTMNIPILSGCFMFLRTEALENVGLFDEHLFMYMEDFDLNRRIHRAYKTIFFPEAVVVHEYQKASYKNIKLLKSHIKSAIYYFNKYGWFFDKERKKINQETLKQILEKD</sequence>
<dbReference type="RefSeq" id="WP_088593475.1">
    <property type="nucleotide sequence ID" value="NZ_CP022022.1"/>
</dbReference>
<gene>
    <name evidence="2" type="ORF">CBG49_03980</name>
</gene>
<evidence type="ECO:0000313" key="3">
    <source>
        <dbReference type="Proteomes" id="UP000197007"/>
    </source>
</evidence>
<protein>
    <submittedName>
        <fullName evidence="2">Glycosyl transferase family 2</fullName>
    </submittedName>
</protein>
<dbReference type="PANTHER" id="PTHR43179:SF10">
    <property type="entry name" value="GLYCOSYL TRANSFERASE"/>
    <property type="match status" value="1"/>
</dbReference>
<accession>A0A1Z4BLZ3</accession>
<reference evidence="3" key="1">
    <citation type="submission" date="2017-06" db="EMBL/GenBank/DDBJ databases">
        <title>Complete genome sequence of Capnocytophaga sp. KCOM 1579 (=ChDC OS43) isolated from a human refractory periapical abscess lesion.</title>
        <authorList>
            <person name="Kook J.-K."/>
            <person name="Park S.-N."/>
            <person name="Lim Y.K."/>
            <person name="Roh H."/>
        </authorList>
    </citation>
    <scope>NUCLEOTIDE SEQUENCE [LARGE SCALE GENOMIC DNA]</scope>
    <source>
        <strain evidence="3">ChDC OS43</strain>
    </source>
</reference>
<evidence type="ECO:0000313" key="2">
    <source>
        <dbReference type="EMBL" id="ASF42311.1"/>
    </source>
</evidence>
<feature type="domain" description="Glycosyltransferase 2-like" evidence="1">
    <location>
        <begin position="15"/>
        <end position="191"/>
    </location>
</feature>
<dbReference type="Pfam" id="PF00535">
    <property type="entry name" value="Glycos_transf_2"/>
    <property type="match status" value="1"/>
</dbReference>
<dbReference type="AlphaFoldDB" id="A0A1Z4BLZ3"/>
<keyword evidence="3" id="KW-1185">Reference proteome</keyword>
<proteinExistence type="predicted"/>
<dbReference type="InterPro" id="IPR029044">
    <property type="entry name" value="Nucleotide-diphossugar_trans"/>
</dbReference>
<dbReference type="CDD" id="cd04186">
    <property type="entry name" value="GT_2_like_c"/>
    <property type="match status" value="1"/>
</dbReference>
<keyword evidence="2" id="KW-0808">Transferase</keyword>
<name>A0A1Z4BLZ3_9FLAO</name>
<dbReference type="Proteomes" id="UP000197007">
    <property type="component" value="Chromosome"/>
</dbReference>
<dbReference type="KEGG" id="capn:CBG49_03980"/>
<dbReference type="EMBL" id="CP022022">
    <property type="protein sequence ID" value="ASF42311.1"/>
    <property type="molecule type" value="Genomic_DNA"/>
</dbReference>
<dbReference type="PANTHER" id="PTHR43179">
    <property type="entry name" value="RHAMNOSYLTRANSFERASE WBBL"/>
    <property type="match status" value="1"/>
</dbReference>
<dbReference type="SUPFAM" id="SSF53448">
    <property type="entry name" value="Nucleotide-diphospho-sugar transferases"/>
    <property type="match status" value="1"/>
</dbReference>